<dbReference type="InterPro" id="IPR036291">
    <property type="entry name" value="NAD(P)-bd_dom_sf"/>
</dbReference>
<organism evidence="5">
    <name type="scientific">freshwater metagenome</name>
    <dbReference type="NCBI Taxonomy" id="449393"/>
    <lineage>
        <taxon>unclassified sequences</taxon>
        <taxon>metagenomes</taxon>
        <taxon>ecological metagenomes</taxon>
    </lineage>
</organism>
<dbReference type="InterPro" id="IPR002328">
    <property type="entry name" value="ADH_Zn_CS"/>
</dbReference>
<evidence type="ECO:0000256" key="2">
    <source>
        <dbReference type="ARBA" id="ARBA00022833"/>
    </source>
</evidence>
<dbReference type="AlphaFoldDB" id="A0A6J6ZRU3"/>
<dbReference type="Pfam" id="PF08240">
    <property type="entry name" value="ADH_N"/>
    <property type="match status" value="1"/>
</dbReference>
<dbReference type="SUPFAM" id="SSF50129">
    <property type="entry name" value="GroES-like"/>
    <property type="match status" value="1"/>
</dbReference>
<dbReference type="PANTHER" id="PTHR43401">
    <property type="entry name" value="L-THREONINE 3-DEHYDROGENASE"/>
    <property type="match status" value="1"/>
</dbReference>
<dbReference type="EMBL" id="CAFABA010000018">
    <property type="protein sequence ID" value="CAB4820627.1"/>
    <property type="molecule type" value="Genomic_DNA"/>
</dbReference>
<dbReference type="GO" id="GO:0016491">
    <property type="term" value="F:oxidoreductase activity"/>
    <property type="evidence" value="ECO:0007669"/>
    <property type="project" value="UniProtKB-KW"/>
</dbReference>
<keyword evidence="2" id="KW-0862">Zinc</keyword>
<sequence length="368" mass="38279">MAREHVLGGTAEAVVQTGPGVFTRMVFDVPHIGDDEALVAVEACGICGTDAETFTGGIPLQYPVIPGHEPVGRITAIGDRAAARWRVQVGDRVVLQSDIGCGRCVGCIRGDLCVVDPGTLGFIPTTRAPSLWGGYSEVLYLPPGAMPHRIADHVPARTAALYNALGAGFAWAVEAPGLRYGDSVAVLGSGQRGLASVVAARAAGASFIAVTGLGSRDAHKLALAADLGADLVIDVEQDDVVERVRGATDGEGVDVVVDTTPHATTPVLDALRLARQGGTVVLGGLKGRGNGVPGFPVDDVAMRRLRIVGVRAVDYRSFRNAVRLLERAPTFLERMHTHHFSLDAAAEAVRTLTDPSAGAIAITIEPGN</sequence>
<proteinExistence type="predicted"/>
<dbReference type="GO" id="GO:0008270">
    <property type="term" value="F:zinc ion binding"/>
    <property type="evidence" value="ECO:0007669"/>
    <property type="project" value="InterPro"/>
</dbReference>
<dbReference type="Gene3D" id="3.40.50.720">
    <property type="entry name" value="NAD(P)-binding Rossmann-like Domain"/>
    <property type="match status" value="1"/>
</dbReference>
<dbReference type="InterPro" id="IPR013149">
    <property type="entry name" value="ADH-like_C"/>
</dbReference>
<gene>
    <name evidence="5" type="ORF">UFOPK3139_00677</name>
</gene>
<dbReference type="InterPro" id="IPR020843">
    <property type="entry name" value="ER"/>
</dbReference>
<feature type="domain" description="Enoyl reductase (ER)" evidence="4">
    <location>
        <begin position="20"/>
        <end position="362"/>
    </location>
</feature>
<dbReference type="InterPro" id="IPR013154">
    <property type="entry name" value="ADH-like_N"/>
</dbReference>
<dbReference type="PANTHER" id="PTHR43401:SF2">
    <property type="entry name" value="L-THREONINE 3-DEHYDROGENASE"/>
    <property type="match status" value="1"/>
</dbReference>
<keyword evidence="3" id="KW-0560">Oxidoreductase</keyword>
<evidence type="ECO:0000256" key="3">
    <source>
        <dbReference type="ARBA" id="ARBA00023002"/>
    </source>
</evidence>
<name>A0A6J6ZRU3_9ZZZZ</name>
<evidence type="ECO:0000256" key="1">
    <source>
        <dbReference type="ARBA" id="ARBA00022723"/>
    </source>
</evidence>
<accession>A0A6J6ZRU3</accession>
<dbReference type="Gene3D" id="3.90.180.10">
    <property type="entry name" value="Medium-chain alcohol dehydrogenases, catalytic domain"/>
    <property type="match status" value="1"/>
</dbReference>
<protein>
    <submittedName>
        <fullName evidence="5">Unannotated protein</fullName>
    </submittedName>
</protein>
<dbReference type="SUPFAM" id="SSF51735">
    <property type="entry name" value="NAD(P)-binding Rossmann-fold domains"/>
    <property type="match status" value="1"/>
</dbReference>
<dbReference type="Pfam" id="PF00107">
    <property type="entry name" value="ADH_zinc_N"/>
    <property type="match status" value="1"/>
</dbReference>
<dbReference type="SMART" id="SM00829">
    <property type="entry name" value="PKS_ER"/>
    <property type="match status" value="1"/>
</dbReference>
<dbReference type="InterPro" id="IPR011032">
    <property type="entry name" value="GroES-like_sf"/>
</dbReference>
<keyword evidence="1" id="KW-0479">Metal-binding</keyword>
<reference evidence="5" key="1">
    <citation type="submission" date="2020-05" db="EMBL/GenBank/DDBJ databases">
        <authorList>
            <person name="Chiriac C."/>
            <person name="Salcher M."/>
            <person name="Ghai R."/>
            <person name="Kavagutti S V."/>
        </authorList>
    </citation>
    <scope>NUCLEOTIDE SEQUENCE</scope>
</reference>
<dbReference type="InterPro" id="IPR050129">
    <property type="entry name" value="Zn_alcohol_dh"/>
</dbReference>
<evidence type="ECO:0000259" key="4">
    <source>
        <dbReference type="SMART" id="SM00829"/>
    </source>
</evidence>
<dbReference type="PROSITE" id="PS00059">
    <property type="entry name" value="ADH_ZINC"/>
    <property type="match status" value="1"/>
</dbReference>
<evidence type="ECO:0000313" key="5">
    <source>
        <dbReference type="EMBL" id="CAB4820627.1"/>
    </source>
</evidence>